<dbReference type="PANTHER" id="PTHR24002:SF3">
    <property type="entry name" value="SOLUTE CARRIER FAMILY 22 MEMBER 18"/>
    <property type="match status" value="1"/>
</dbReference>
<dbReference type="OMA" id="RLMKYPR"/>
<feature type="transmembrane region" description="Helical" evidence="5">
    <location>
        <begin position="224"/>
        <end position="247"/>
    </location>
</feature>
<evidence type="ECO:0000313" key="7">
    <source>
        <dbReference type="EMBL" id="EDO38586.1"/>
    </source>
</evidence>
<keyword evidence="2 5" id="KW-0812">Transmembrane</keyword>
<feature type="transmembrane region" description="Helical" evidence="5">
    <location>
        <begin position="259"/>
        <end position="278"/>
    </location>
</feature>
<evidence type="ECO:0000256" key="3">
    <source>
        <dbReference type="ARBA" id="ARBA00022989"/>
    </source>
</evidence>
<dbReference type="GO" id="GO:0016020">
    <property type="term" value="C:membrane"/>
    <property type="evidence" value="ECO:0007669"/>
    <property type="project" value="UniProtKB-SubCell"/>
</dbReference>
<dbReference type="InterPro" id="IPR036259">
    <property type="entry name" value="MFS_trans_sf"/>
</dbReference>
<dbReference type="CDD" id="cd17331">
    <property type="entry name" value="MFS_SLC22A18"/>
    <property type="match status" value="1"/>
</dbReference>
<keyword evidence="4 5" id="KW-0472">Membrane</keyword>
<dbReference type="eggNOG" id="ENOG502QT94">
    <property type="taxonomic scope" value="Eukaryota"/>
</dbReference>
<dbReference type="PROSITE" id="PS50850">
    <property type="entry name" value="MFS"/>
    <property type="match status" value="1"/>
</dbReference>
<proteinExistence type="predicted"/>
<name>A7SCJ0_NEMVE</name>
<feature type="non-terminal residue" evidence="7">
    <location>
        <position position="1"/>
    </location>
</feature>
<protein>
    <recommendedName>
        <fullName evidence="6">Major facilitator superfamily (MFS) profile domain-containing protein</fullName>
    </recommendedName>
</protein>
<feature type="transmembrane region" description="Helical" evidence="5">
    <location>
        <begin position="342"/>
        <end position="363"/>
    </location>
</feature>
<keyword evidence="3 5" id="KW-1133">Transmembrane helix</keyword>
<dbReference type="GO" id="GO:0005635">
    <property type="term" value="C:nuclear envelope"/>
    <property type="evidence" value="ECO:0000318"/>
    <property type="project" value="GO_Central"/>
</dbReference>
<evidence type="ECO:0000256" key="1">
    <source>
        <dbReference type="ARBA" id="ARBA00004141"/>
    </source>
</evidence>
<accession>A7SCJ0</accession>
<feature type="transmembrane region" description="Helical" evidence="5">
    <location>
        <begin position="284"/>
        <end position="302"/>
    </location>
</feature>
<dbReference type="AlphaFoldDB" id="A7SCJ0"/>
<dbReference type="EMBL" id="DS469623">
    <property type="protein sequence ID" value="EDO38586.1"/>
    <property type="molecule type" value="Genomic_DNA"/>
</dbReference>
<evidence type="ECO:0000256" key="4">
    <source>
        <dbReference type="ARBA" id="ARBA00023136"/>
    </source>
</evidence>
<evidence type="ECO:0000259" key="6">
    <source>
        <dbReference type="PROSITE" id="PS50850"/>
    </source>
</evidence>
<evidence type="ECO:0000256" key="5">
    <source>
        <dbReference type="SAM" id="Phobius"/>
    </source>
</evidence>
<dbReference type="SUPFAM" id="SSF103473">
    <property type="entry name" value="MFS general substrate transporter"/>
    <property type="match status" value="1"/>
</dbReference>
<dbReference type="FunFam" id="1.20.1250.20:FF:001525">
    <property type="entry name" value="Predicted protein"/>
    <property type="match status" value="1"/>
</dbReference>
<evidence type="ECO:0000256" key="2">
    <source>
        <dbReference type="ARBA" id="ARBA00022692"/>
    </source>
</evidence>
<organism evidence="7 8">
    <name type="scientific">Nematostella vectensis</name>
    <name type="common">Starlet sea anemone</name>
    <dbReference type="NCBI Taxonomy" id="45351"/>
    <lineage>
        <taxon>Eukaryota</taxon>
        <taxon>Metazoa</taxon>
        <taxon>Cnidaria</taxon>
        <taxon>Anthozoa</taxon>
        <taxon>Hexacorallia</taxon>
        <taxon>Actiniaria</taxon>
        <taxon>Edwardsiidae</taxon>
        <taxon>Nematostella</taxon>
    </lineage>
</organism>
<dbReference type="PhylomeDB" id="A7SCJ0"/>
<feature type="transmembrane region" description="Helical" evidence="5">
    <location>
        <begin position="107"/>
        <end position="125"/>
    </location>
</feature>
<feature type="transmembrane region" description="Helical" evidence="5">
    <location>
        <begin position="188"/>
        <end position="212"/>
    </location>
</feature>
<feature type="transmembrane region" description="Helical" evidence="5">
    <location>
        <begin position="20"/>
        <end position="39"/>
    </location>
</feature>
<evidence type="ECO:0000313" key="8">
    <source>
        <dbReference type="Proteomes" id="UP000001593"/>
    </source>
</evidence>
<keyword evidence="8" id="KW-1185">Reference proteome</keyword>
<dbReference type="Proteomes" id="UP000001593">
    <property type="component" value="Unassembled WGS sequence"/>
</dbReference>
<dbReference type="Gene3D" id="1.20.1250.20">
    <property type="entry name" value="MFS general substrate transporter like domains"/>
    <property type="match status" value="1"/>
</dbReference>
<dbReference type="InterPro" id="IPR020846">
    <property type="entry name" value="MFS_dom"/>
</dbReference>
<dbReference type="Pfam" id="PF07690">
    <property type="entry name" value="MFS_1"/>
    <property type="match status" value="1"/>
</dbReference>
<sequence length="369" mass="39547">FSPISLSQYLSKKLGADPMVFGYLQTTFAVVQLCGGPVYGRFGDLFGSKAALGLAFSASALSYGLLSVSTSVPMLFFSRLPSVFMHVMQGSQMIITDISSKEDRAGALGKLGVSYAVGMVVGPFLGGIMTKHYGGQFAAMCSCVLSLISVAMVMVFLPTKTKHLFHAPASSTSVFDVKKFLELLRIPAVLYLICIKLVSAVPFGIFQSMFAIVSMEYFKLDAQYNGFVLSYAGTLSIVVQGIGVGYLSHRFNDTDLLKWSIGTIAFAYACMFMVTTIYQFCAVLIPLVAGGTILTIVTTSSMTKAVPIKDTGTVLGLSMACNSLVRSVSPTLGGVLFHMYGWPVFGAFGFVINSAIGLFLLVWGRESLH</sequence>
<dbReference type="PRINTS" id="PR01035">
    <property type="entry name" value="TCRTETA"/>
</dbReference>
<gene>
    <name evidence="7" type="ORF">NEMVEDRAFT_v1g113330</name>
</gene>
<dbReference type="InterPro" id="IPR011701">
    <property type="entry name" value="MFS"/>
</dbReference>
<reference evidence="7 8" key="1">
    <citation type="journal article" date="2007" name="Science">
        <title>Sea anemone genome reveals ancestral eumetazoan gene repertoire and genomic organization.</title>
        <authorList>
            <person name="Putnam N.H."/>
            <person name="Srivastava M."/>
            <person name="Hellsten U."/>
            <person name="Dirks B."/>
            <person name="Chapman J."/>
            <person name="Salamov A."/>
            <person name="Terry A."/>
            <person name="Shapiro H."/>
            <person name="Lindquist E."/>
            <person name="Kapitonov V.V."/>
            <person name="Jurka J."/>
            <person name="Genikhovich G."/>
            <person name="Grigoriev I.V."/>
            <person name="Lucas S.M."/>
            <person name="Steele R.E."/>
            <person name="Finnerty J.R."/>
            <person name="Technau U."/>
            <person name="Martindale M.Q."/>
            <person name="Rokhsar D.S."/>
        </authorList>
    </citation>
    <scope>NUCLEOTIDE SEQUENCE [LARGE SCALE GENOMIC DNA]</scope>
    <source>
        <strain evidence="8">CH2 X CH6</strain>
    </source>
</reference>
<dbReference type="HOGENOM" id="CLU_001265_10_1_1"/>
<dbReference type="InterPro" id="IPR001958">
    <property type="entry name" value="Tet-R_TetA/multi-R_MdtG-like"/>
</dbReference>
<dbReference type="InParanoid" id="A7SCJ0"/>
<feature type="transmembrane region" description="Helical" evidence="5">
    <location>
        <begin position="137"/>
        <end position="157"/>
    </location>
</feature>
<feature type="transmembrane region" description="Helical" evidence="5">
    <location>
        <begin position="51"/>
        <end position="70"/>
    </location>
</feature>
<dbReference type="PANTHER" id="PTHR24002">
    <property type="entry name" value="SOLUTE CARRIER FAMILY 22 MEMBER 18"/>
    <property type="match status" value="1"/>
</dbReference>
<feature type="domain" description="Major facilitator superfamily (MFS) profile" evidence="6">
    <location>
        <begin position="1"/>
        <end position="367"/>
    </location>
</feature>
<dbReference type="GO" id="GO:0022857">
    <property type="term" value="F:transmembrane transporter activity"/>
    <property type="evidence" value="ECO:0007669"/>
    <property type="project" value="InterPro"/>
</dbReference>
<comment type="subcellular location">
    <subcellularLocation>
        <location evidence="1">Membrane</location>
        <topology evidence="1">Multi-pass membrane protein</topology>
    </subcellularLocation>
</comment>